<dbReference type="Proteomes" id="UP000245938">
    <property type="component" value="Unassembled WGS sequence"/>
</dbReference>
<feature type="transmembrane region" description="Helical" evidence="6">
    <location>
        <begin position="126"/>
        <end position="143"/>
    </location>
</feature>
<feature type="transmembrane region" description="Helical" evidence="6">
    <location>
        <begin position="28"/>
        <end position="47"/>
    </location>
</feature>
<evidence type="ECO:0000313" key="9">
    <source>
        <dbReference type="Proteomes" id="UP000245938"/>
    </source>
</evidence>
<dbReference type="Pfam" id="PF07690">
    <property type="entry name" value="MFS_1"/>
    <property type="match status" value="1"/>
</dbReference>
<keyword evidence="9" id="KW-1185">Reference proteome</keyword>
<dbReference type="InterPro" id="IPR036259">
    <property type="entry name" value="MFS_trans_sf"/>
</dbReference>
<feature type="transmembrane region" description="Helical" evidence="6">
    <location>
        <begin position="149"/>
        <end position="170"/>
    </location>
</feature>
<accession>A0A2U3APX1</accession>
<sequence length="372" mass="40515">MSVFFVFYGLINVLPLYATGELHRNSSDAGLLLTVFLLSAIVTRPFTGKVLDIIGKRKMLIISILLYLATTVLYIFIKPFLLLLLLRFIQGIAFSILTTANNSIAADIVPPARRGQGLGYFSMSQNLAIVLGPFVALLIVQYVTFDLLFIVMSAVVLLGAICALSIKLPANKHVEKPKLTFTWSDLVERKVLPVALLGGFVAFSYSGVLSYLTIYAQEKDLLAYASLFYVVFAAAMLLSRPFTGKIYDTKGPKYIIVPGFFIFIIGLIIMGLMTNMSSFLLAGLLIGLGYGALVPSFQAMSVQSTDVHRSGYATATFFTIFDIGIAGGSAILGAISVHYGFAQIYYVSAVVLVIGAMIYFLTQNKLTKNQTT</sequence>
<evidence type="ECO:0000256" key="1">
    <source>
        <dbReference type="ARBA" id="ARBA00004651"/>
    </source>
</evidence>
<dbReference type="CDD" id="cd17489">
    <property type="entry name" value="MFS_YfcJ_like"/>
    <property type="match status" value="1"/>
</dbReference>
<feature type="transmembrane region" description="Helical" evidence="6">
    <location>
        <begin position="254"/>
        <end position="273"/>
    </location>
</feature>
<evidence type="ECO:0000313" key="8">
    <source>
        <dbReference type="EMBL" id="PWI26505.1"/>
    </source>
</evidence>
<dbReference type="GO" id="GO:0005886">
    <property type="term" value="C:plasma membrane"/>
    <property type="evidence" value="ECO:0007669"/>
    <property type="project" value="UniProtKB-SubCell"/>
</dbReference>
<evidence type="ECO:0000256" key="4">
    <source>
        <dbReference type="ARBA" id="ARBA00022989"/>
    </source>
</evidence>
<feature type="transmembrane region" description="Helical" evidence="6">
    <location>
        <begin position="343"/>
        <end position="362"/>
    </location>
</feature>
<feature type="transmembrane region" description="Helical" evidence="6">
    <location>
        <begin position="59"/>
        <end position="77"/>
    </location>
</feature>
<dbReference type="InterPro" id="IPR020846">
    <property type="entry name" value="MFS_dom"/>
</dbReference>
<reference evidence="8 9" key="1">
    <citation type="submission" date="2018-05" db="EMBL/GenBank/DDBJ databases">
        <title>Kurthia sibirica genome sequence.</title>
        <authorList>
            <person name="Maclea K.S."/>
            <person name="Goen A.E."/>
        </authorList>
    </citation>
    <scope>NUCLEOTIDE SEQUENCE [LARGE SCALE GENOMIC DNA]</scope>
    <source>
        <strain evidence="8 9">ATCC 49154</strain>
    </source>
</reference>
<keyword evidence="5 6" id="KW-0472">Membrane</keyword>
<keyword evidence="3 6" id="KW-0812">Transmembrane</keyword>
<dbReference type="OrthoDB" id="9814001at2"/>
<feature type="transmembrane region" description="Helical" evidence="6">
    <location>
        <begin position="279"/>
        <end position="300"/>
    </location>
</feature>
<evidence type="ECO:0000256" key="5">
    <source>
        <dbReference type="ARBA" id="ARBA00023136"/>
    </source>
</evidence>
<feature type="domain" description="Major facilitator superfamily (MFS) profile" evidence="7">
    <location>
        <begin position="1"/>
        <end position="367"/>
    </location>
</feature>
<evidence type="ECO:0000256" key="6">
    <source>
        <dbReference type="SAM" id="Phobius"/>
    </source>
</evidence>
<gene>
    <name evidence="8" type="ORF">DEX24_03815</name>
</gene>
<keyword evidence="2" id="KW-0813">Transport</keyword>
<dbReference type="GO" id="GO:0022857">
    <property type="term" value="F:transmembrane transporter activity"/>
    <property type="evidence" value="ECO:0007669"/>
    <property type="project" value="InterPro"/>
</dbReference>
<keyword evidence="4 6" id="KW-1133">Transmembrane helix</keyword>
<dbReference type="PANTHER" id="PTHR23531:SF2">
    <property type="entry name" value="PERMEASE"/>
    <property type="match status" value="1"/>
</dbReference>
<evidence type="ECO:0000256" key="2">
    <source>
        <dbReference type="ARBA" id="ARBA00022448"/>
    </source>
</evidence>
<feature type="transmembrane region" description="Helical" evidence="6">
    <location>
        <begin position="312"/>
        <end position="337"/>
    </location>
</feature>
<dbReference type="EMBL" id="QFVR01000003">
    <property type="protein sequence ID" value="PWI26505.1"/>
    <property type="molecule type" value="Genomic_DNA"/>
</dbReference>
<evidence type="ECO:0000256" key="3">
    <source>
        <dbReference type="ARBA" id="ARBA00022692"/>
    </source>
</evidence>
<dbReference type="PROSITE" id="PS50850">
    <property type="entry name" value="MFS"/>
    <property type="match status" value="1"/>
</dbReference>
<protein>
    <submittedName>
        <fullName evidence="8">MFS transporter</fullName>
    </submittedName>
</protein>
<organism evidence="8 9">
    <name type="scientific">Kurthia sibirica</name>
    <dbReference type="NCBI Taxonomy" id="202750"/>
    <lineage>
        <taxon>Bacteria</taxon>
        <taxon>Bacillati</taxon>
        <taxon>Bacillota</taxon>
        <taxon>Bacilli</taxon>
        <taxon>Bacillales</taxon>
        <taxon>Caryophanaceae</taxon>
        <taxon>Kurthia</taxon>
    </lineage>
</organism>
<comment type="caution">
    <text evidence="8">The sequence shown here is derived from an EMBL/GenBank/DDBJ whole genome shotgun (WGS) entry which is preliminary data.</text>
</comment>
<proteinExistence type="predicted"/>
<dbReference type="SUPFAM" id="SSF103473">
    <property type="entry name" value="MFS general substrate transporter"/>
    <property type="match status" value="1"/>
</dbReference>
<dbReference type="InterPro" id="IPR052714">
    <property type="entry name" value="MFS_Exporter"/>
</dbReference>
<dbReference type="AlphaFoldDB" id="A0A2U3APX1"/>
<dbReference type="InterPro" id="IPR011701">
    <property type="entry name" value="MFS"/>
</dbReference>
<feature type="transmembrane region" description="Helical" evidence="6">
    <location>
        <begin position="221"/>
        <end position="242"/>
    </location>
</feature>
<dbReference type="PANTHER" id="PTHR23531">
    <property type="entry name" value="QUINOLENE RESISTANCE PROTEIN NORA"/>
    <property type="match status" value="1"/>
</dbReference>
<dbReference type="Gene3D" id="1.20.1250.20">
    <property type="entry name" value="MFS general substrate transporter like domains"/>
    <property type="match status" value="2"/>
</dbReference>
<name>A0A2U3APX1_9BACL</name>
<feature type="transmembrane region" description="Helical" evidence="6">
    <location>
        <begin position="191"/>
        <end position="215"/>
    </location>
</feature>
<comment type="subcellular location">
    <subcellularLocation>
        <location evidence="1">Cell membrane</location>
        <topology evidence="1">Multi-pass membrane protein</topology>
    </subcellularLocation>
</comment>
<evidence type="ECO:0000259" key="7">
    <source>
        <dbReference type="PROSITE" id="PS50850"/>
    </source>
</evidence>